<dbReference type="Gene3D" id="1.10.150.650">
    <property type="match status" value="1"/>
</dbReference>
<evidence type="ECO:0000313" key="3">
    <source>
        <dbReference type="Proteomes" id="UP000267342"/>
    </source>
</evidence>
<accession>A0A348HFW2</accession>
<dbReference type="InterPro" id="IPR004013">
    <property type="entry name" value="PHP_dom"/>
</dbReference>
<dbReference type="Proteomes" id="UP000267342">
    <property type="component" value="Chromosome"/>
</dbReference>
<dbReference type="KEGG" id="zpl:ZBT109_1764"/>
<keyword evidence="3" id="KW-1185">Reference proteome</keyword>
<dbReference type="GO" id="GO:0035312">
    <property type="term" value="F:5'-3' DNA exonuclease activity"/>
    <property type="evidence" value="ECO:0007669"/>
    <property type="project" value="TreeGrafter"/>
</dbReference>
<dbReference type="AlphaFoldDB" id="A0A348HFW2"/>
<dbReference type="CDD" id="cd07438">
    <property type="entry name" value="PHP_HisPPase_AMP"/>
    <property type="match status" value="1"/>
</dbReference>
<dbReference type="SMART" id="SM00481">
    <property type="entry name" value="POLIIIAc"/>
    <property type="match status" value="1"/>
</dbReference>
<proteinExistence type="predicted"/>
<dbReference type="InterPro" id="IPR003141">
    <property type="entry name" value="Pol/His_phosphatase_N"/>
</dbReference>
<organism evidence="2 3">
    <name type="scientific">Zymobacter palmae</name>
    <dbReference type="NCBI Taxonomy" id="33074"/>
    <lineage>
        <taxon>Bacteria</taxon>
        <taxon>Pseudomonadati</taxon>
        <taxon>Pseudomonadota</taxon>
        <taxon>Gammaproteobacteria</taxon>
        <taxon>Oceanospirillales</taxon>
        <taxon>Halomonadaceae</taxon>
        <taxon>Zymobacter group</taxon>
        <taxon>Zymobacter</taxon>
    </lineage>
</organism>
<gene>
    <name evidence="2" type="ORF">ZBT109_1764</name>
</gene>
<feature type="domain" description="Polymerase/histidinol phosphatase N-terminal" evidence="1">
    <location>
        <begin position="20"/>
        <end position="85"/>
    </location>
</feature>
<dbReference type="Pfam" id="PF02811">
    <property type="entry name" value="PHP"/>
    <property type="match status" value="1"/>
</dbReference>
<dbReference type="PANTHER" id="PTHR42924:SF3">
    <property type="entry name" value="POLYMERASE_HISTIDINOL PHOSPHATASE N-TERMINAL DOMAIN-CONTAINING PROTEIN"/>
    <property type="match status" value="1"/>
</dbReference>
<reference evidence="2 3" key="1">
    <citation type="submission" date="2018-09" db="EMBL/GenBank/DDBJ databases">
        <title>Zymobacter palmae IAM14233 (=T109) whole genome analysis.</title>
        <authorList>
            <person name="Yanase H."/>
        </authorList>
    </citation>
    <scope>NUCLEOTIDE SEQUENCE [LARGE SCALE GENOMIC DNA]</scope>
    <source>
        <strain evidence="2 3">IAM14233</strain>
    </source>
</reference>
<protein>
    <submittedName>
        <fullName evidence="2">Predicted metal-dependent phosphoesterases</fullName>
    </submittedName>
</protein>
<evidence type="ECO:0000313" key="2">
    <source>
        <dbReference type="EMBL" id="BBG30514.1"/>
    </source>
</evidence>
<dbReference type="Gene3D" id="3.20.20.140">
    <property type="entry name" value="Metal-dependent hydrolases"/>
    <property type="match status" value="1"/>
</dbReference>
<dbReference type="GO" id="GO:0004534">
    <property type="term" value="F:5'-3' RNA exonuclease activity"/>
    <property type="evidence" value="ECO:0007669"/>
    <property type="project" value="TreeGrafter"/>
</dbReference>
<sequence length="339" mass="36821">MTAMTTLPATLAMSGKIPGIDLHMHSKASDGALSPTELMHLCLERGLGRVALTDHDTVNGVAEARQAADELGIGLLPAAELSTQWTNIGVHVVAMMPEGEQSIIQDEHNPLRQMLDTLWEARSTRAYTIAERLERKGLTNALERARACAGGRLAIGRPHFAAALVEAGMVDDIKMAFKRYLGAGKVGDVRLHWPEFSDVVRAIVAGGGIAVLAHPLRYELTRRRLVLLLDEFMAAGGEAVELCNGHQNDDSTRDLARLLEERQLYASVGSDFHKPGGPLAPGTFSPLPRCRVAPIWTHPRLVPWIDATEASTQRIITQRQALEASYAANQHDSTKEGDA</sequence>
<dbReference type="EMBL" id="AP018933">
    <property type="protein sequence ID" value="BBG30514.1"/>
    <property type="molecule type" value="Genomic_DNA"/>
</dbReference>
<dbReference type="InterPro" id="IPR052018">
    <property type="entry name" value="PHP_domain"/>
</dbReference>
<dbReference type="SUPFAM" id="SSF89550">
    <property type="entry name" value="PHP domain-like"/>
    <property type="match status" value="1"/>
</dbReference>
<dbReference type="STRING" id="1123510.GCA_000620025_00950"/>
<evidence type="ECO:0000259" key="1">
    <source>
        <dbReference type="SMART" id="SM00481"/>
    </source>
</evidence>
<name>A0A348HFW2_9GAMM</name>
<dbReference type="PANTHER" id="PTHR42924">
    <property type="entry name" value="EXONUCLEASE"/>
    <property type="match status" value="1"/>
</dbReference>
<dbReference type="InterPro" id="IPR016195">
    <property type="entry name" value="Pol/histidinol_Pase-like"/>
</dbReference>